<dbReference type="PROSITE" id="PS00211">
    <property type="entry name" value="ABC_TRANSPORTER_1"/>
    <property type="match status" value="1"/>
</dbReference>
<feature type="domain" description="ABC transporter" evidence="3">
    <location>
        <begin position="5"/>
        <end position="233"/>
    </location>
</feature>
<dbReference type="GO" id="GO:0016887">
    <property type="term" value="F:ATP hydrolysis activity"/>
    <property type="evidence" value="ECO:0007669"/>
    <property type="project" value="InterPro"/>
</dbReference>
<dbReference type="EMBL" id="MHCP01000030">
    <property type="protein sequence ID" value="OGY22951.1"/>
    <property type="molecule type" value="Genomic_DNA"/>
</dbReference>
<name>A0A1G1W5P7_9BACT</name>
<dbReference type="SUPFAM" id="SSF52540">
    <property type="entry name" value="P-loop containing nucleoside triphosphate hydrolases"/>
    <property type="match status" value="1"/>
</dbReference>
<gene>
    <name evidence="4" type="ORF">A2172_03390</name>
</gene>
<evidence type="ECO:0000313" key="4">
    <source>
        <dbReference type="EMBL" id="OGY22951.1"/>
    </source>
</evidence>
<evidence type="ECO:0000313" key="5">
    <source>
        <dbReference type="Proteomes" id="UP000176631"/>
    </source>
</evidence>
<reference evidence="4 5" key="1">
    <citation type="journal article" date="2016" name="Nat. Commun.">
        <title>Thousands of microbial genomes shed light on interconnected biogeochemical processes in an aquifer system.</title>
        <authorList>
            <person name="Anantharaman K."/>
            <person name="Brown C.T."/>
            <person name="Hug L.A."/>
            <person name="Sharon I."/>
            <person name="Castelle C.J."/>
            <person name="Probst A.J."/>
            <person name="Thomas B.C."/>
            <person name="Singh A."/>
            <person name="Wilkins M.J."/>
            <person name="Karaoz U."/>
            <person name="Brodie E.L."/>
            <person name="Williams K.H."/>
            <person name="Hubbard S.S."/>
            <person name="Banfield J.F."/>
        </authorList>
    </citation>
    <scope>NUCLEOTIDE SEQUENCE [LARGE SCALE GENOMIC DNA]</scope>
</reference>
<dbReference type="Pfam" id="PF00005">
    <property type="entry name" value="ABC_tran"/>
    <property type="match status" value="1"/>
</dbReference>
<dbReference type="GO" id="GO:0005524">
    <property type="term" value="F:ATP binding"/>
    <property type="evidence" value="ECO:0007669"/>
    <property type="project" value="UniProtKB-KW"/>
</dbReference>
<dbReference type="PANTHER" id="PTHR43038">
    <property type="entry name" value="ATP-BINDING CASSETTE, SUB-FAMILY H, MEMBER 1"/>
    <property type="match status" value="1"/>
</dbReference>
<dbReference type="PANTHER" id="PTHR43038:SF3">
    <property type="entry name" value="ABC TRANSPORTER G FAMILY MEMBER 20 ISOFORM X1"/>
    <property type="match status" value="1"/>
</dbReference>
<dbReference type="SMART" id="SM00382">
    <property type="entry name" value="AAA"/>
    <property type="match status" value="1"/>
</dbReference>
<dbReference type="STRING" id="1802593.A2172_03390"/>
<sequence>MNDIIEVEGLTKKFPPDIYALENLSLKIKKGITFGFLGPNGSGKTTLIRILVGVLKPDSGKIRVISDSLSWAERSEKIGYMTQSSALYQELTVAENLDFFATIYGVSSKEKKKRIGELLSLVKLEGKERSAVNTLSGGMKQRLSLATSLVHKPELVFLDEPTVGVDPSLRVEFWDYFKKLNREGTSIVLSTHVMDEAARCSELALLRDGKLLAQGKIEGILSQAKTKNIEEAFLKLEGGE</sequence>
<organism evidence="4 5">
    <name type="scientific">Candidatus Woykebacteria bacterium RBG_13_40_15</name>
    <dbReference type="NCBI Taxonomy" id="1802593"/>
    <lineage>
        <taxon>Bacteria</taxon>
        <taxon>Candidatus Woykeibacteriota</taxon>
    </lineage>
</organism>
<proteinExistence type="predicted"/>
<dbReference type="InterPro" id="IPR017871">
    <property type="entry name" value="ABC_transporter-like_CS"/>
</dbReference>
<dbReference type="InterPro" id="IPR027417">
    <property type="entry name" value="P-loop_NTPase"/>
</dbReference>
<dbReference type="InterPro" id="IPR003439">
    <property type="entry name" value="ABC_transporter-like_ATP-bd"/>
</dbReference>
<evidence type="ECO:0000256" key="1">
    <source>
        <dbReference type="ARBA" id="ARBA00022741"/>
    </source>
</evidence>
<evidence type="ECO:0000256" key="2">
    <source>
        <dbReference type="ARBA" id="ARBA00022840"/>
    </source>
</evidence>
<dbReference type="Gene3D" id="3.40.50.300">
    <property type="entry name" value="P-loop containing nucleotide triphosphate hydrolases"/>
    <property type="match status" value="1"/>
</dbReference>
<dbReference type="AlphaFoldDB" id="A0A1G1W5P7"/>
<keyword evidence="1" id="KW-0547">Nucleotide-binding</keyword>
<dbReference type="CDD" id="cd03230">
    <property type="entry name" value="ABC_DR_subfamily_A"/>
    <property type="match status" value="1"/>
</dbReference>
<dbReference type="PROSITE" id="PS50893">
    <property type="entry name" value="ABC_TRANSPORTER_2"/>
    <property type="match status" value="1"/>
</dbReference>
<dbReference type="Proteomes" id="UP000176631">
    <property type="component" value="Unassembled WGS sequence"/>
</dbReference>
<protein>
    <recommendedName>
        <fullName evidence="3">ABC transporter domain-containing protein</fullName>
    </recommendedName>
</protein>
<comment type="caution">
    <text evidence="4">The sequence shown here is derived from an EMBL/GenBank/DDBJ whole genome shotgun (WGS) entry which is preliminary data.</text>
</comment>
<evidence type="ECO:0000259" key="3">
    <source>
        <dbReference type="PROSITE" id="PS50893"/>
    </source>
</evidence>
<keyword evidence="2" id="KW-0067">ATP-binding</keyword>
<dbReference type="InterPro" id="IPR003593">
    <property type="entry name" value="AAA+_ATPase"/>
</dbReference>
<accession>A0A1G1W5P7</accession>